<dbReference type="EMBL" id="BKCJ010232104">
    <property type="protein sequence ID" value="GEZ01497.1"/>
    <property type="molecule type" value="Genomic_DNA"/>
</dbReference>
<protein>
    <submittedName>
        <fullName evidence="1">Uncharacterized protein</fullName>
    </submittedName>
</protein>
<gene>
    <name evidence="1" type="ORF">Tci_473470</name>
</gene>
<proteinExistence type="predicted"/>
<dbReference type="AlphaFoldDB" id="A0A699I327"/>
<reference evidence="1" key="1">
    <citation type="journal article" date="2019" name="Sci. Rep.">
        <title>Draft genome of Tanacetum cinerariifolium, the natural source of mosquito coil.</title>
        <authorList>
            <person name="Yamashiro T."/>
            <person name="Shiraishi A."/>
            <person name="Satake H."/>
            <person name="Nakayama K."/>
        </authorList>
    </citation>
    <scope>NUCLEOTIDE SEQUENCE</scope>
</reference>
<evidence type="ECO:0000313" key="1">
    <source>
        <dbReference type="EMBL" id="GEZ01497.1"/>
    </source>
</evidence>
<sequence>MSVNQSTVTGTSDEGCDCRPGGVDPLYCKYIKHHKDIDHGLESVTEMTIDIIILNDAKIIDHGITTVIFLNCFSVYLAYENEVSVSDVFALSRTGWMQITGVPLNFATSSNTMSIASRWGNVLHIPDKELPGHYEDSLICLMEFHTPLMINEVAEVMLNDTKRMLVSVREVDFGAPLQHKSRCDEKLFETQQQRNHHVQNIFSSPCEPITYKLQRSSEGI</sequence>
<organism evidence="1">
    <name type="scientific">Tanacetum cinerariifolium</name>
    <name type="common">Dalmatian daisy</name>
    <name type="synonym">Chrysanthemum cinerariifolium</name>
    <dbReference type="NCBI Taxonomy" id="118510"/>
    <lineage>
        <taxon>Eukaryota</taxon>
        <taxon>Viridiplantae</taxon>
        <taxon>Streptophyta</taxon>
        <taxon>Embryophyta</taxon>
        <taxon>Tracheophyta</taxon>
        <taxon>Spermatophyta</taxon>
        <taxon>Magnoliopsida</taxon>
        <taxon>eudicotyledons</taxon>
        <taxon>Gunneridae</taxon>
        <taxon>Pentapetalae</taxon>
        <taxon>asterids</taxon>
        <taxon>campanulids</taxon>
        <taxon>Asterales</taxon>
        <taxon>Asteraceae</taxon>
        <taxon>Asteroideae</taxon>
        <taxon>Anthemideae</taxon>
        <taxon>Anthemidinae</taxon>
        <taxon>Tanacetum</taxon>
    </lineage>
</organism>
<comment type="caution">
    <text evidence="1">The sequence shown here is derived from an EMBL/GenBank/DDBJ whole genome shotgun (WGS) entry which is preliminary data.</text>
</comment>
<name>A0A699I327_TANCI</name>
<accession>A0A699I327</accession>